<dbReference type="Gene3D" id="3.40.50.1000">
    <property type="entry name" value="HAD superfamily/HAD-like"/>
    <property type="match status" value="1"/>
</dbReference>
<reference evidence="1 2" key="1">
    <citation type="submission" date="2019-12" db="EMBL/GenBank/DDBJ databases">
        <title>Whole-genome analyses of novel actinobacteria.</title>
        <authorList>
            <person name="Sahin N."/>
            <person name="Saygin H."/>
        </authorList>
    </citation>
    <scope>NUCLEOTIDE SEQUENCE [LARGE SCALE GENOMIC DNA]</scope>
    <source>
        <strain evidence="1 2">KC615</strain>
    </source>
</reference>
<name>A0A6I4W3H5_9BACL</name>
<dbReference type="GO" id="GO:0004427">
    <property type="term" value="F:inorganic diphosphate phosphatase activity"/>
    <property type="evidence" value="ECO:0007669"/>
    <property type="project" value="UniProtKB-EC"/>
</dbReference>
<dbReference type="GO" id="GO:0008967">
    <property type="term" value="F:phosphoglycolate phosphatase activity"/>
    <property type="evidence" value="ECO:0007669"/>
    <property type="project" value="TreeGrafter"/>
</dbReference>
<dbReference type="PANTHER" id="PTHR43434:SF26">
    <property type="entry name" value="PYROPHOSPHATASE PPAX"/>
    <property type="match status" value="1"/>
</dbReference>
<dbReference type="InterPro" id="IPR006439">
    <property type="entry name" value="HAD-SF_hydro_IA"/>
</dbReference>
<dbReference type="InterPro" id="IPR050155">
    <property type="entry name" value="HAD-like_hydrolase_sf"/>
</dbReference>
<keyword evidence="2" id="KW-1185">Reference proteome</keyword>
<dbReference type="Pfam" id="PF13419">
    <property type="entry name" value="HAD_2"/>
    <property type="match status" value="1"/>
</dbReference>
<dbReference type="NCBIfam" id="TIGR01509">
    <property type="entry name" value="HAD-SF-IA-v3"/>
    <property type="match status" value="1"/>
</dbReference>
<dbReference type="Gene3D" id="1.10.150.240">
    <property type="entry name" value="Putative phosphatase, domain 2"/>
    <property type="match status" value="1"/>
</dbReference>
<dbReference type="EMBL" id="WUUL01000009">
    <property type="protein sequence ID" value="MXQ54852.1"/>
    <property type="molecule type" value="Genomic_DNA"/>
</dbReference>
<dbReference type="InterPro" id="IPR023198">
    <property type="entry name" value="PGP-like_dom2"/>
</dbReference>
<dbReference type="GO" id="GO:0006281">
    <property type="term" value="P:DNA repair"/>
    <property type="evidence" value="ECO:0007669"/>
    <property type="project" value="TreeGrafter"/>
</dbReference>
<keyword evidence="1" id="KW-0378">Hydrolase</keyword>
<dbReference type="InterPro" id="IPR036412">
    <property type="entry name" value="HAD-like_sf"/>
</dbReference>
<dbReference type="GO" id="GO:0005829">
    <property type="term" value="C:cytosol"/>
    <property type="evidence" value="ECO:0007669"/>
    <property type="project" value="TreeGrafter"/>
</dbReference>
<dbReference type="SFLD" id="SFLDS00003">
    <property type="entry name" value="Haloacid_Dehalogenase"/>
    <property type="match status" value="1"/>
</dbReference>
<dbReference type="Proteomes" id="UP000430692">
    <property type="component" value="Unassembled WGS sequence"/>
</dbReference>
<accession>A0A6I4W3H5</accession>
<dbReference type="SFLD" id="SFLDG01129">
    <property type="entry name" value="C1.5:_HAD__Beta-PGM__Phosphata"/>
    <property type="match status" value="1"/>
</dbReference>
<dbReference type="NCBIfam" id="TIGR01549">
    <property type="entry name" value="HAD-SF-IA-v1"/>
    <property type="match status" value="1"/>
</dbReference>
<dbReference type="EC" id="3.6.1.1" evidence="1"/>
<dbReference type="InterPro" id="IPR023214">
    <property type="entry name" value="HAD_sf"/>
</dbReference>
<organism evidence="1 2">
    <name type="scientific">Shimazuella alba</name>
    <dbReference type="NCBI Taxonomy" id="2690964"/>
    <lineage>
        <taxon>Bacteria</taxon>
        <taxon>Bacillati</taxon>
        <taxon>Bacillota</taxon>
        <taxon>Bacilli</taxon>
        <taxon>Bacillales</taxon>
        <taxon>Thermoactinomycetaceae</taxon>
        <taxon>Shimazuella</taxon>
    </lineage>
</organism>
<dbReference type="FunFam" id="3.40.50.1000:FF:000022">
    <property type="entry name" value="Phosphoglycolate phosphatase"/>
    <property type="match status" value="1"/>
</dbReference>
<dbReference type="RefSeq" id="WP_160802195.1">
    <property type="nucleotide sequence ID" value="NZ_WUUL01000009.1"/>
</dbReference>
<dbReference type="PANTHER" id="PTHR43434">
    <property type="entry name" value="PHOSPHOGLYCOLATE PHOSPHATASE"/>
    <property type="match status" value="1"/>
</dbReference>
<protein>
    <submittedName>
        <fullName evidence="1">Pyrophosphatase PpaX</fullName>
        <ecNumber evidence="1">3.6.1.1</ecNumber>
    </submittedName>
</protein>
<dbReference type="SFLD" id="SFLDG01135">
    <property type="entry name" value="C1.5.6:_HAD__Beta-PGM__Phospha"/>
    <property type="match status" value="1"/>
</dbReference>
<dbReference type="SUPFAM" id="SSF56784">
    <property type="entry name" value="HAD-like"/>
    <property type="match status" value="1"/>
</dbReference>
<dbReference type="AlphaFoldDB" id="A0A6I4W3H5"/>
<dbReference type="NCBIfam" id="NF009804">
    <property type="entry name" value="PRK13288.1"/>
    <property type="match status" value="1"/>
</dbReference>
<sequence length="212" mass="24638">MRYSTVLFDLDGTLINTNELILASFEHTFDIHCPNKFTREDVMPIMGEPLTDQMHFFDPVQADEMVKTYRLFNETEHDRLVEEFPHVLSCLEKLYEYGITMGVTSNKRRVAVEQGLRRFGMEKWMKTIICEGEAERNKPHPDMLLLAMEQLHVSAKETLFVGDSRYDILAAERAGIDSVGVAWSLHVEDVKNHQPTYWIEEMRELLEIVGVE</sequence>
<dbReference type="InterPro" id="IPR041492">
    <property type="entry name" value="HAD_2"/>
</dbReference>
<evidence type="ECO:0000313" key="1">
    <source>
        <dbReference type="EMBL" id="MXQ54852.1"/>
    </source>
</evidence>
<proteinExistence type="predicted"/>
<comment type="caution">
    <text evidence="1">The sequence shown here is derived from an EMBL/GenBank/DDBJ whole genome shotgun (WGS) entry which is preliminary data.</text>
</comment>
<evidence type="ECO:0000313" key="2">
    <source>
        <dbReference type="Proteomes" id="UP000430692"/>
    </source>
</evidence>
<gene>
    <name evidence="1" type="primary">ppaX</name>
    <name evidence="1" type="ORF">GSM42_14235</name>
</gene>